<dbReference type="Pfam" id="PF00069">
    <property type="entry name" value="Pkinase"/>
    <property type="match status" value="1"/>
</dbReference>
<dbReference type="AlphaFoldDB" id="A0A1I8IU73"/>
<dbReference type="Proteomes" id="UP000095280">
    <property type="component" value="Unplaced"/>
</dbReference>
<feature type="domain" description="Protein kinase" evidence="8">
    <location>
        <begin position="396"/>
        <end position="670"/>
    </location>
</feature>
<feature type="repeat" description="ANK" evidence="5">
    <location>
        <begin position="279"/>
        <end position="311"/>
    </location>
</feature>
<evidence type="ECO:0000256" key="2">
    <source>
        <dbReference type="ARBA" id="ARBA00022741"/>
    </source>
</evidence>
<accession>A0A1I8IU73</accession>
<dbReference type="SUPFAM" id="SSF56112">
    <property type="entry name" value="Protein kinase-like (PK-like)"/>
    <property type="match status" value="1"/>
</dbReference>
<dbReference type="Gene3D" id="1.25.40.20">
    <property type="entry name" value="Ankyrin repeat-containing domain"/>
    <property type="match status" value="2"/>
</dbReference>
<keyword evidence="3" id="KW-0418">Kinase</keyword>
<evidence type="ECO:0000256" key="4">
    <source>
        <dbReference type="ARBA" id="ARBA00022840"/>
    </source>
</evidence>
<evidence type="ECO:0000256" key="7">
    <source>
        <dbReference type="SAM" id="MobiDB-lite"/>
    </source>
</evidence>
<name>A0A1I8IU73_9PLAT</name>
<feature type="binding site" evidence="6">
    <location>
        <position position="424"/>
    </location>
    <ligand>
        <name>ATP</name>
        <dbReference type="ChEBI" id="CHEBI:30616"/>
    </ligand>
</feature>
<protein>
    <submittedName>
        <fullName evidence="10">Protein kinase domain-containing protein</fullName>
    </submittedName>
</protein>
<keyword evidence="5" id="KW-0040">ANK repeat</keyword>
<dbReference type="SMART" id="SM00248">
    <property type="entry name" value="ANK"/>
    <property type="match status" value="8"/>
</dbReference>
<dbReference type="Pfam" id="PF12796">
    <property type="entry name" value="Ank_2"/>
    <property type="match status" value="2"/>
</dbReference>
<evidence type="ECO:0000313" key="10">
    <source>
        <dbReference type="WBParaSite" id="maker-uti_cns_0016279-snap-gene-0.2-mRNA-1"/>
    </source>
</evidence>
<evidence type="ECO:0000259" key="8">
    <source>
        <dbReference type="PROSITE" id="PS50011"/>
    </source>
</evidence>
<dbReference type="InterPro" id="IPR011009">
    <property type="entry name" value="Kinase-like_dom_sf"/>
</dbReference>
<dbReference type="InterPro" id="IPR050538">
    <property type="entry name" value="MAP_kinase_kinase_kinase"/>
</dbReference>
<dbReference type="PANTHER" id="PTHR48016:SF56">
    <property type="entry name" value="MAPKK KINASE"/>
    <property type="match status" value="1"/>
</dbReference>
<proteinExistence type="predicted"/>
<dbReference type="PROSITE" id="PS50011">
    <property type="entry name" value="PROTEIN_KINASE_DOM"/>
    <property type="match status" value="1"/>
</dbReference>
<dbReference type="GO" id="GO:0005524">
    <property type="term" value="F:ATP binding"/>
    <property type="evidence" value="ECO:0007669"/>
    <property type="project" value="UniProtKB-UniRule"/>
</dbReference>
<dbReference type="Gene3D" id="1.10.510.10">
    <property type="entry name" value="Transferase(Phosphotransferase) domain 1"/>
    <property type="match status" value="1"/>
</dbReference>
<dbReference type="InterPro" id="IPR002110">
    <property type="entry name" value="Ankyrin_rpt"/>
</dbReference>
<evidence type="ECO:0000256" key="3">
    <source>
        <dbReference type="ARBA" id="ARBA00022777"/>
    </source>
</evidence>
<dbReference type="GO" id="GO:0004672">
    <property type="term" value="F:protein kinase activity"/>
    <property type="evidence" value="ECO:0007669"/>
    <property type="project" value="InterPro"/>
</dbReference>
<reference evidence="10" key="1">
    <citation type="submission" date="2016-11" db="UniProtKB">
        <authorList>
            <consortium name="WormBaseParasite"/>
        </authorList>
    </citation>
    <scope>IDENTIFICATION</scope>
</reference>
<evidence type="ECO:0000256" key="1">
    <source>
        <dbReference type="ARBA" id="ARBA00022679"/>
    </source>
</evidence>
<organism evidence="9 10">
    <name type="scientific">Macrostomum lignano</name>
    <dbReference type="NCBI Taxonomy" id="282301"/>
    <lineage>
        <taxon>Eukaryota</taxon>
        <taxon>Metazoa</taxon>
        <taxon>Spiralia</taxon>
        <taxon>Lophotrochozoa</taxon>
        <taxon>Platyhelminthes</taxon>
        <taxon>Rhabditophora</taxon>
        <taxon>Macrostomorpha</taxon>
        <taxon>Macrostomida</taxon>
        <taxon>Macrostomidae</taxon>
        <taxon>Macrostomum</taxon>
    </lineage>
</organism>
<sequence>MSRDESTSGADSEDLPAHHQAGTEVSTAALETLAQSVIQGDFAQVQRLATSQLVSEPDAANRTILMLVADAPETPIQAEKCVMYLFELVANQKSIIDDSGDTAAHLAARRDHLRLLMLLSFDAKWLQNRRGATPLMEAARTGSWRCAKHLLHLLRQRQFYKPQAGKPSNSVRERLLGLKDVEGRTALDLARINGHSELANYIKREMRLTELAEQGELEKLIRAGDWTRLRQKVTRANCDLPDSSGFTALIRAAQSSNCNDEALWEVLVQLGDPTCAETLSRTCLHWSASSGNSVAASILLAAGASANAREDRSKSTPLMQAALYAPKDTAVQVSQILMDAGSDWSLKDSCSKTALDLIRSDGNPDLVELLQKYKGKKFYEEPLKPPHEDPPFMERWDVGDLIGRGGFGEVYKVLTDKGIQCVAKIIKLPVGQLTADQYAHDRTKIDKAVESERNLCRLQHRNIVRFLHIAQTEPATIFLFMELLEGKTLETFINGAPMPENKIRDFSEQICSALLYMHSRRPPVIHRDINCSNIMVLSEGTRIKLIDFGLSIELKLSVSHNLASTQTPRGTHNFMAPELLGAGEADTSPQYSRESDIWAFGCSVYQMATRQRPFHSASNLLTIAQLIKNNGCPKLPPGCSKELEDFYRSCTTHNRSKRQSALELMRHQFLTGGEITRMRLMTNRLHRAASIS</sequence>
<dbReference type="InterPro" id="IPR036770">
    <property type="entry name" value="Ankyrin_rpt-contain_sf"/>
</dbReference>
<keyword evidence="4 6" id="KW-0067">ATP-binding</keyword>
<dbReference type="SUPFAM" id="SSF48403">
    <property type="entry name" value="Ankyrin repeat"/>
    <property type="match status" value="1"/>
</dbReference>
<keyword evidence="9" id="KW-1185">Reference proteome</keyword>
<dbReference type="PROSITE" id="PS00107">
    <property type="entry name" value="PROTEIN_KINASE_ATP"/>
    <property type="match status" value="1"/>
</dbReference>
<feature type="region of interest" description="Disordered" evidence="7">
    <location>
        <begin position="1"/>
        <end position="22"/>
    </location>
</feature>
<keyword evidence="2 6" id="KW-0547">Nucleotide-binding</keyword>
<evidence type="ECO:0000256" key="6">
    <source>
        <dbReference type="PROSITE-ProRule" id="PRU10141"/>
    </source>
</evidence>
<dbReference type="PROSITE" id="PS50088">
    <property type="entry name" value="ANK_REPEAT"/>
    <property type="match status" value="1"/>
</dbReference>
<dbReference type="InterPro" id="IPR000719">
    <property type="entry name" value="Prot_kinase_dom"/>
</dbReference>
<evidence type="ECO:0000256" key="5">
    <source>
        <dbReference type="PROSITE-ProRule" id="PRU00023"/>
    </source>
</evidence>
<keyword evidence="1" id="KW-0808">Transferase</keyword>
<dbReference type="WBParaSite" id="maker-uti_cns_0016279-snap-gene-0.2-mRNA-1">
    <property type="protein sequence ID" value="maker-uti_cns_0016279-snap-gene-0.2-mRNA-1"/>
    <property type="gene ID" value="maker-uti_cns_0016279-snap-gene-0.2"/>
</dbReference>
<evidence type="ECO:0000313" key="9">
    <source>
        <dbReference type="Proteomes" id="UP000095280"/>
    </source>
</evidence>
<dbReference type="InterPro" id="IPR017441">
    <property type="entry name" value="Protein_kinase_ATP_BS"/>
</dbReference>
<dbReference type="PANTHER" id="PTHR48016">
    <property type="entry name" value="MAP KINASE KINASE KINASE SSK2-RELATED-RELATED"/>
    <property type="match status" value="1"/>
</dbReference>